<proteinExistence type="predicted"/>
<accession>A0A6C0FCS2</accession>
<sequence>MTAMMWEATRAGSDRNTKMLTLDSGTFFFGQSGATASSYEVTLENPVVISNPAKIYLEGVYIGGFKLSALQGTAFPGDGTALNTSVVTHFNIDIPEFDINSFAGSASSDGAHAFNGKFTLPNEKAISRSGATNAVSGDYKPFIKAYLSRTAVYVSSIKPTTLNNVHVNITDQNGDSIFLGTGGTSPTNPNPPIETRRIVLQFIIAEES</sequence>
<organism evidence="1">
    <name type="scientific">viral metagenome</name>
    <dbReference type="NCBI Taxonomy" id="1070528"/>
    <lineage>
        <taxon>unclassified sequences</taxon>
        <taxon>metagenomes</taxon>
        <taxon>organismal metagenomes</taxon>
    </lineage>
</organism>
<reference evidence="1" key="1">
    <citation type="journal article" date="2020" name="Nature">
        <title>Giant virus diversity and host interactions through global metagenomics.</title>
        <authorList>
            <person name="Schulz F."/>
            <person name="Roux S."/>
            <person name="Paez-Espino D."/>
            <person name="Jungbluth S."/>
            <person name="Walsh D.A."/>
            <person name="Denef V.J."/>
            <person name="McMahon K.D."/>
            <person name="Konstantinidis K.T."/>
            <person name="Eloe-Fadrosh E.A."/>
            <person name="Kyrpides N.C."/>
            <person name="Woyke T."/>
        </authorList>
    </citation>
    <scope>NUCLEOTIDE SEQUENCE</scope>
    <source>
        <strain evidence="1">GVMAG-S-ERX556101-89</strain>
    </source>
</reference>
<dbReference type="EMBL" id="MN738829">
    <property type="protein sequence ID" value="QHT38359.1"/>
    <property type="molecule type" value="Genomic_DNA"/>
</dbReference>
<evidence type="ECO:0000313" key="1">
    <source>
        <dbReference type="EMBL" id="QHT38359.1"/>
    </source>
</evidence>
<name>A0A6C0FCS2_9ZZZZ</name>
<protein>
    <submittedName>
        <fullName evidence="1">Uncharacterized protein</fullName>
    </submittedName>
</protein>
<dbReference type="AlphaFoldDB" id="A0A6C0FCS2"/>